<dbReference type="HOGENOM" id="CLU_660881_0_0_1"/>
<feature type="region of interest" description="Disordered" evidence="1">
    <location>
        <begin position="337"/>
        <end position="393"/>
    </location>
</feature>
<evidence type="ECO:0000256" key="1">
    <source>
        <dbReference type="SAM" id="MobiDB-lite"/>
    </source>
</evidence>
<feature type="compositionally biased region" description="Basic and acidic residues" evidence="1">
    <location>
        <begin position="337"/>
        <end position="351"/>
    </location>
</feature>
<reference evidence="2" key="1">
    <citation type="journal article" date="2012" name="Eukaryot. Cell">
        <title>Genome sequence of the Trichosporon asahii environmental strain CBS 8904.</title>
        <authorList>
            <person name="Yang R.Y."/>
            <person name="Li H.T."/>
            <person name="Zhu H."/>
            <person name="Zhou G.P."/>
            <person name="Wang M."/>
            <person name="Wang L."/>
        </authorList>
    </citation>
    <scope>NUCLEOTIDE SEQUENCE [LARGE SCALE GENOMIC DNA]</scope>
    <source>
        <strain evidence="2">CBS 8904</strain>
    </source>
</reference>
<keyword evidence="3" id="KW-1185">Reference proteome</keyword>
<dbReference type="OrthoDB" id="10684093at2759"/>
<evidence type="ECO:0000313" key="2">
    <source>
        <dbReference type="EMBL" id="EKD04456.1"/>
    </source>
</evidence>
<protein>
    <submittedName>
        <fullName evidence="2">Uncharacterized protein</fullName>
    </submittedName>
</protein>
<proteinExistence type="predicted"/>
<evidence type="ECO:0000313" key="3">
    <source>
        <dbReference type="Proteomes" id="UP000006757"/>
    </source>
</evidence>
<dbReference type="InParanoid" id="K1VV85"/>
<reference evidence="2" key="2">
    <citation type="submission" date="2012-08" db="EMBL/GenBank/DDBJ databases">
        <authorList>
            <person name="Yang R.-Y."/>
            <person name="Li H.-T."/>
            <person name="Zhu H."/>
            <person name="Zhou G.-P."/>
            <person name="Wang M."/>
            <person name="Wang L."/>
        </authorList>
    </citation>
    <scope>NUCLEOTIDE SEQUENCE</scope>
    <source>
        <strain evidence="2">CBS 8904</strain>
    </source>
</reference>
<name>K1VV85_TRIAC</name>
<accession>K1VV85</accession>
<sequence length="416" mass="46326">MPPTDPEKPLTAAEKAAFAKLAQRWDYQPLDAVSTAFTAGSSISFTVADFTPAHFEQEDLSLNKKLWSLWQTSKLNEYIKKNQNEADRHFKPLGEYWPEQEEPAFDLDKLRTALPFAERARLASNLRLINELHMWAHKTGLLPATSLNHGINPVALLENRKIMFDVVPLSKAIESGKKLKAKADAIFDTIPHGTDEKTAAQKRAGHKATIEALGGYCSALLGLWPWSASGLIMSPEVAFGREAVLWRKLATVALALHDYSGRNKEGDGMYFAVLARLCNLVPLLTRYAPLGEFWQAYGGMMMHAMTVPPLGYGYEMAVGMDGMCFMTIYDGGDSGNVDRSHMKRSPEEFENMRSAQQAKATAEWEAEDSKGERQQRKYYNRRGKVIGTGPDVPMRLTGHIASAHQISKPSAKYPCD</sequence>
<comment type="caution">
    <text evidence="2">The sequence shown here is derived from an EMBL/GenBank/DDBJ whole genome shotgun (WGS) entry which is preliminary data.</text>
</comment>
<dbReference type="EMBL" id="AMBO01000224">
    <property type="protein sequence ID" value="EKD04456.1"/>
    <property type="molecule type" value="Genomic_DNA"/>
</dbReference>
<dbReference type="Proteomes" id="UP000006757">
    <property type="component" value="Unassembled WGS sequence"/>
</dbReference>
<dbReference type="AlphaFoldDB" id="K1VV85"/>
<gene>
    <name evidence="2" type="ORF">A1Q2_01232</name>
</gene>
<organism evidence="2 3">
    <name type="scientific">Trichosporon asahii var. asahii (strain CBS 8904)</name>
    <name type="common">Yeast</name>
    <dbReference type="NCBI Taxonomy" id="1220162"/>
    <lineage>
        <taxon>Eukaryota</taxon>
        <taxon>Fungi</taxon>
        <taxon>Dikarya</taxon>
        <taxon>Basidiomycota</taxon>
        <taxon>Agaricomycotina</taxon>
        <taxon>Tremellomycetes</taxon>
        <taxon>Trichosporonales</taxon>
        <taxon>Trichosporonaceae</taxon>
        <taxon>Trichosporon</taxon>
    </lineage>
</organism>